<name>A0A1G2CM11_9BACT</name>
<dbReference type="AlphaFoldDB" id="A0A1G2CM11"/>
<dbReference type="GO" id="GO:0004644">
    <property type="term" value="F:phosphoribosylglycinamide formyltransferase activity"/>
    <property type="evidence" value="ECO:0007669"/>
    <property type="project" value="UniProtKB-EC"/>
</dbReference>
<comment type="caution">
    <text evidence="6">The sequence shown here is derived from an EMBL/GenBank/DDBJ whole genome shotgun (WGS) entry which is preliminary data.</text>
</comment>
<sequence length="242" mass="26611">MTNMKIALLISGGGTTAEAIIRACNDGRLQKVIVALVIASKTDIPGIARTKAAGVAGNDIILLRPKDFSSPQEFGSAILAECKVRGVDFVGQYGWLPQTPANVIEAYQGMITNQHPGPLDPGHPDFGGEGMYGRRVIAARMLFVRRTNREFWTEATAQRVAEHLDEGAVLGRRQVPILPEDTVETLQARLLPEEHALQIETLQHFADGKVKELVRNEPLVRPEEYALLEECKKEAIKLYPHG</sequence>
<evidence type="ECO:0000256" key="1">
    <source>
        <dbReference type="ARBA" id="ARBA00005054"/>
    </source>
</evidence>
<keyword evidence="4" id="KW-0658">Purine biosynthesis</keyword>
<dbReference type="Pfam" id="PF00551">
    <property type="entry name" value="Formyl_trans_N"/>
    <property type="match status" value="1"/>
</dbReference>
<accession>A0A1G2CM11</accession>
<keyword evidence="3" id="KW-0808">Transferase</keyword>
<dbReference type="PANTHER" id="PTHR43369">
    <property type="entry name" value="PHOSPHORIBOSYLGLYCINAMIDE FORMYLTRANSFERASE"/>
    <property type="match status" value="1"/>
</dbReference>
<proteinExistence type="predicted"/>
<dbReference type="GO" id="GO:0006189">
    <property type="term" value="P:'de novo' IMP biosynthetic process"/>
    <property type="evidence" value="ECO:0007669"/>
    <property type="project" value="TreeGrafter"/>
</dbReference>
<gene>
    <name evidence="6" type="ORF">A2946_00730</name>
</gene>
<evidence type="ECO:0000256" key="2">
    <source>
        <dbReference type="ARBA" id="ARBA00012254"/>
    </source>
</evidence>
<dbReference type="Proteomes" id="UP000178348">
    <property type="component" value="Unassembled WGS sequence"/>
</dbReference>
<dbReference type="GO" id="GO:0005737">
    <property type="term" value="C:cytoplasm"/>
    <property type="evidence" value="ECO:0007669"/>
    <property type="project" value="TreeGrafter"/>
</dbReference>
<reference evidence="6 7" key="1">
    <citation type="journal article" date="2016" name="Nat. Commun.">
        <title>Thousands of microbial genomes shed light on interconnected biogeochemical processes in an aquifer system.</title>
        <authorList>
            <person name="Anantharaman K."/>
            <person name="Brown C.T."/>
            <person name="Hug L.A."/>
            <person name="Sharon I."/>
            <person name="Castelle C.J."/>
            <person name="Probst A.J."/>
            <person name="Thomas B.C."/>
            <person name="Singh A."/>
            <person name="Wilkins M.J."/>
            <person name="Karaoz U."/>
            <person name="Brodie E.L."/>
            <person name="Williams K.H."/>
            <person name="Hubbard S.S."/>
            <person name="Banfield J.F."/>
        </authorList>
    </citation>
    <scope>NUCLEOTIDE SEQUENCE [LARGE SCALE GENOMIC DNA]</scope>
</reference>
<evidence type="ECO:0000313" key="7">
    <source>
        <dbReference type="Proteomes" id="UP000178348"/>
    </source>
</evidence>
<organism evidence="6 7">
    <name type="scientific">Candidatus Liptonbacteria bacterium RIFCSPLOWO2_01_FULL_53_13</name>
    <dbReference type="NCBI Taxonomy" id="1798651"/>
    <lineage>
        <taxon>Bacteria</taxon>
        <taxon>Candidatus Liptoniibacteriota</taxon>
    </lineage>
</organism>
<evidence type="ECO:0000259" key="5">
    <source>
        <dbReference type="Pfam" id="PF00551"/>
    </source>
</evidence>
<dbReference type="SUPFAM" id="SSF53328">
    <property type="entry name" value="Formyltransferase"/>
    <property type="match status" value="1"/>
</dbReference>
<evidence type="ECO:0000256" key="4">
    <source>
        <dbReference type="ARBA" id="ARBA00022755"/>
    </source>
</evidence>
<dbReference type="EC" id="2.1.2.2" evidence="2"/>
<protein>
    <recommendedName>
        <fullName evidence="2">phosphoribosylglycinamide formyltransferase 1</fullName>
        <ecNumber evidence="2">2.1.2.2</ecNumber>
    </recommendedName>
</protein>
<comment type="pathway">
    <text evidence="1">Purine metabolism; IMP biosynthesis via de novo pathway; N(2)-formyl-N(1)-(5-phospho-D-ribosyl)glycinamide from N(1)-(5-phospho-D-ribosyl)glycinamide (10-formyl THF route): step 1/1.</text>
</comment>
<evidence type="ECO:0000256" key="3">
    <source>
        <dbReference type="ARBA" id="ARBA00022679"/>
    </source>
</evidence>
<dbReference type="EMBL" id="MHLB01000018">
    <property type="protein sequence ID" value="OGZ02242.1"/>
    <property type="molecule type" value="Genomic_DNA"/>
</dbReference>
<feature type="domain" description="Formyl transferase N-terminal" evidence="5">
    <location>
        <begin position="4"/>
        <end position="201"/>
    </location>
</feature>
<evidence type="ECO:0000313" key="6">
    <source>
        <dbReference type="EMBL" id="OGZ02242.1"/>
    </source>
</evidence>
<dbReference type="Gene3D" id="3.40.50.170">
    <property type="entry name" value="Formyl transferase, N-terminal domain"/>
    <property type="match status" value="1"/>
</dbReference>
<dbReference type="InterPro" id="IPR036477">
    <property type="entry name" value="Formyl_transf_N_sf"/>
</dbReference>
<dbReference type="InterPro" id="IPR002376">
    <property type="entry name" value="Formyl_transf_N"/>
</dbReference>
<dbReference type="PANTHER" id="PTHR43369:SF2">
    <property type="entry name" value="PHOSPHORIBOSYLGLYCINAMIDE FORMYLTRANSFERASE"/>
    <property type="match status" value="1"/>
</dbReference>